<evidence type="ECO:0000256" key="6">
    <source>
        <dbReference type="SAM" id="MobiDB-lite"/>
    </source>
</evidence>
<sequence>MYVRDLLMSLIRRWYLVVVALLLIAGASVGVAHLVTPTYEAKASLVLIPPRDTQFPSTNRYLMLGNVGQASSVVIRALNGDETHQIIGQGLTGVDYSAAPDYTTNAPLVVLTATAKSPAAAQELLERIVTQVPAILTRLQASVGIEKSAQITAVAVTTSQKPVKVVKKQVRAVGACAAVLAAMLLMLIGGLDGFLQRRASSAAAEEDEPGTDRGSSGRRRPAAGLKQADLPTVHADEPVEDPVAMFDSSKRRGRR</sequence>
<keyword evidence="5 7" id="KW-0472">Membrane</keyword>
<proteinExistence type="predicted"/>
<evidence type="ECO:0000256" key="4">
    <source>
        <dbReference type="ARBA" id="ARBA00022989"/>
    </source>
</evidence>
<reference evidence="9 10" key="1">
    <citation type="journal article" date="2019" name="Int. J. Syst. Evol. Microbiol.">
        <title>The Global Catalogue of Microorganisms (GCM) 10K type strain sequencing project: providing services to taxonomists for standard genome sequencing and annotation.</title>
        <authorList>
            <consortium name="The Broad Institute Genomics Platform"/>
            <consortium name="The Broad Institute Genome Sequencing Center for Infectious Disease"/>
            <person name="Wu L."/>
            <person name="Ma J."/>
        </authorList>
    </citation>
    <scope>NUCLEOTIDE SEQUENCE [LARGE SCALE GENOMIC DNA]</scope>
    <source>
        <strain evidence="9 10">JCM 15309</strain>
    </source>
</reference>
<evidence type="ECO:0000259" key="8">
    <source>
        <dbReference type="Pfam" id="PF02706"/>
    </source>
</evidence>
<accession>A0ABN2RIB0</accession>
<comment type="caution">
    <text evidence="9">The sequence shown here is derived from an EMBL/GenBank/DDBJ whole genome shotgun (WGS) entry which is preliminary data.</text>
</comment>
<keyword evidence="10" id="KW-1185">Reference proteome</keyword>
<dbReference type="Proteomes" id="UP001500571">
    <property type="component" value="Unassembled WGS sequence"/>
</dbReference>
<feature type="domain" description="Polysaccharide chain length determinant N-terminal" evidence="8">
    <location>
        <begin position="4"/>
        <end position="54"/>
    </location>
</feature>
<protein>
    <recommendedName>
        <fullName evidence="8">Polysaccharide chain length determinant N-terminal domain-containing protein</fullName>
    </recommendedName>
</protein>
<comment type="subcellular location">
    <subcellularLocation>
        <location evidence="1">Cell membrane</location>
        <topology evidence="1">Multi-pass membrane protein</topology>
    </subcellularLocation>
</comment>
<evidence type="ECO:0000313" key="10">
    <source>
        <dbReference type="Proteomes" id="UP001500571"/>
    </source>
</evidence>
<evidence type="ECO:0000256" key="7">
    <source>
        <dbReference type="SAM" id="Phobius"/>
    </source>
</evidence>
<dbReference type="RefSeq" id="WP_344046577.1">
    <property type="nucleotide sequence ID" value="NZ_BAAAPB010000004.1"/>
</dbReference>
<dbReference type="EMBL" id="BAAAPB010000004">
    <property type="protein sequence ID" value="GAA1969447.1"/>
    <property type="molecule type" value="Genomic_DNA"/>
</dbReference>
<dbReference type="Pfam" id="PF02706">
    <property type="entry name" value="Wzz"/>
    <property type="match status" value="1"/>
</dbReference>
<organism evidence="9 10">
    <name type="scientific">Nocardioides panacihumi</name>
    <dbReference type="NCBI Taxonomy" id="400774"/>
    <lineage>
        <taxon>Bacteria</taxon>
        <taxon>Bacillati</taxon>
        <taxon>Actinomycetota</taxon>
        <taxon>Actinomycetes</taxon>
        <taxon>Propionibacteriales</taxon>
        <taxon>Nocardioidaceae</taxon>
        <taxon>Nocardioides</taxon>
    </lineage>
</organism>
<dbReference type="InterPro" id="IPR003856">
    <property type="entry name" value="LPS_length_determ_N"/>
</dbReference>
<evidence type="ECO:0000256" key="1">
    <source>
        <dbReference type="ARBA" id="ARBA00004651"/>
    </source>
</evidence>
<keyword evidence="2" id="KW-1003">Cell membrane</keyword>
<evidence type="ECO:0000256" key="5">
    <source>
        <dbReference type="ARBA" id="ARBA00023136"/>
    </source>
</evidence>
<evidence type="ECO:0000313" key="9">
    <source>
        <dbReference type="EMBL" id="GAA1969447.1"/>
    </source>
</evidence>
<feature type="region of interest" description="Disordered" evidence="6">
    <location>
        <begin position="202"/>
        <end position="255"/>
    </location>
</feature>
<feature type="transmembrane region" description="Helical" evidence="7">
    <location>
        <begin position="172"/>
        <end position="191"/>
    </location>
</feature>
<name>A0ABN2RIB0_9ACTN</name>
<keyword evidence="3 7" id="KW-0812">Transmembrane</keyword>
<evidence type="ECO:0000256" key="3">
    <source>
        <dbReference type="ARBA" id="ARBA00022692"/>
    </source>
</evidence>
<keyword evidence="4 7" id="KW-1133">Transmembrane helix</keyword>
<evidence type="ECO:0000256" key="2">
    <source>
        <dbReference type="ARBA" id="ARBA00022475"/>
    </source>
</evidence>
<gene>
    <name evidence="9" type="ORF">GCM10009798_32540</name>
</gene>